<dbReference type="Gene3D" id="2.170.130.10">
    <property type="entry name" value="TonB-dependent receptor, plug domain"/>
    <property type="match status" value="1"/>
</dbReference>
<dbReference type="RefSeq" id="WP_081269289.1">
    <property type="nucleotide sequence ID" value="NZ_LVHG01000056.1"/>
</dbReference>
<dbReference type="InterPro" id="IPR000531">
    <property type="entry name" value="Beta-barrel_TonB"/>
</dbReference>
<feature type="domain" description="TonB-dependent receptor-like beta-barrel" evidence="13">
    <location>
        <begin position="222"/>
        <end position="649"/>
    </location>
</feature>
<evidence type="ECO:0000256" key="10">
    <source>
        <dbReference type="PROSITE-ProRule" id="PRU01360"/>
    </source>
</evidence>
<evidence type="ECO:0000256" key="7">
    <source>
        <dbReference type="ARBA" id="ARBA00023136"/>
    </source>
</evidence>
<dbReference type="GO" id="GO:0015344">
    <property type="term" value="F:siderophore uptake transmembrane transporter activity"/>
    <property type="evidence" value="ECO:0007669"/>
    <property type="project" value="TreeGrafter"/>
</dbReference>
<protein>
    <submittedName>
        <fullName evidence="15">TonB-dependent receptor</fullName>
    </submittedName>
</protein>
<name>A0AA91DLC5_VARPD</name>
<keyword evidence="9 10" id="KW-0998">Cell outer membrane</keyword>
<evidence type="ECO:0000313" key="15">
    <source>
        <dbReference type="EMBL" id="OAK61467.1"/>
    </source>
</evidence>
<comment type="similarity">
    <text evidence="2 10 11">Belongs to the TonB-dependent receptor family.</text>
</comment>
<evidence type="ECO:0000256" key="2">
    <source>
        <dbReference type="ARBA" id="ARBA00009810"/>
    </source>
</evidence>
<feature type="signal peptide" evidence="12">
    <location>
        <begin position="1"/>
        <end position="28"/>
    </location>
</feature>
<comment type="subcellular location">
    <subcellularLocation>
        <location evidence="1 10">Cell outer membrane</location>
        <topology evidence="1 10">Multi-pass membrane protein</topology>
    </subcellularLocation>
</comment>
<evidence type="ECO:0000256" key="6">
    <source>
        <dbReference type="ARBA" id="ARBA00023077"/>
    </source>
</evidence>
<evidence type="ECO:0000313" key="16">
    <source>
        <dbReference type="Proteomes" id="UP000077852"/>
    </source>
</evidence>
<dbReference type="Pfam" id="PF07715">
    <property type="entry name" value="Plug"/>
    <property type="match status" value="1"/>
</dbReference>
<evidence type="ECO:0000256" key="5">
    <source>
        <dbReference type="ARBA" id="ARBA00022692"/>
    </source>
</evidence>
<dbReference type="PANTHER" id="PTHR30069:SF36">
    <property type="entry name" value="BLL6948 PROTEIN"/>
    <property type="match status" value="1"/>
</dbReference>
<dbReference type="PROSITE" id="PS52016">
    <property type="entry name" value="TONB_DEPENDENT_REC_3"/>
    <property type="match status" value="1"/>
</dbReference>
<keyword evidence="3 10" id="KW-0813">Transport</keyword>
<dbReference type="SUPFAM" id="SSF56935">
    <property type="entry name" value="Porins"/>
    <property type="match status" value="1"/>
</dbReference>
<dbReference type="PROSITE" id="PS51257">
    <property type="entry name" value="PROKAR_LIPOPROTEIN"/>
    <property type="match status" value="1"/>
</dbReference>
<evidence type="ECO:0000256" key="1">
    <source>
        <dbReference type="ARBA" id="ARBA00004571"/>
    </source>
</evidence>
<dbReference type="Proteomes" id="UP000077852">
    <property type="component" value="Unassembled WGS sequence"/>
</dbReference>
<comment type="caution">
    <text evidence="15">The sequence shown here is derived from an EMBL/GenBank/DDBJ whole genome shotgun (WGS) entry which is preliminary data.</text>
</comment>
<dbReference type="Pfam" id="PF00593">
    <property type="entry name" value="TonB_dep_Rec_b-barrel"/>
    <property type="match status" value="1"/>
</dbReference>
<evidence type="ECO:0000259" key="13">
    <source>
        <dbReference type="Pfam" id="PF00593"/>
    </source>
</evidence>
<keyword evidence="4 10" id="KW-1134">Transmembrane beta strand</keyword>
<evidence type="ECO:0000256" key="4">
    <source>
        <dbReference type="ARBA" id="ARBA00022452"/>
    </source>
</evidence>
<dbReference type="InterPro" id="IPR039426">
    <property type="entry name" value="TonB-dep_rcpt-like"/>
</dbReference>
<keyword evidence="8 15" id="KW-0675">Receptor</keyword>
<dbReference type="InterPro" id="IPR036942">
    <property type="entry name" value="Beta-barrel_TonB_sf"/>
</dbReference>
<dbReference type="AlphaFoldDB" id="A0AA91DLC5"/>
<gene>
    <name evidence="15" type="ORF">A3K87_21330</name>
</gene>
<evidence type="ECO:0000256" key="11">
    <source>
        <dbReference type="RuleBase" id="RU003357"/>
    </source>
</evidence>
<dbReference type="GO" id="GO:0044718">
    <property type="term" value="P:siderophore transmembrane transport"/>
    <property type="evidence" value="ECO:0007669"/>
    <property type="project" value="TreeGrafter"/>
</dbReference>
<organism evidence="15 16">
    <name type="scientific">Variovorax paradoxus</name>
    <dbReference type="NCBI Taxonomy" id="34073"/>
    <lineage>
        <taxon>Bacteria</taxon>
        <taxon>Pseudomonadati</taxon>
        <taxon>Pseudomonadota</taxon>
        <taxon>Betaproteobacteria</taxon>
        <taxon>Burkholderiales</taxon>
        <taxon>Comamonadaceae</taxon>
        <taxon>Variovorax</taxon>
    </lineage>
</organism>
<keyword evidence="5 10" id="KW-0812">Transmembrane</keyword>
<dbReference type="EMBL" id="LVHG01000056">
    <property type="protein sequence ID" value="OAK61467.1"/>
    <property type="molecule type" value="Genomic_DNA"/>
</dbReference>
<proteinExistence type="inferred from homology"/>
<evidence type="ECO:0000259" key="14">
    <source>
        <dbReference type="Pfam" id="PF07715"/>
    </source>
</evidence>
<feature type="chain" id="PRO_5041735794" evidence="12">
    <location>
        <begin position="29"/>
        <end position="699"/>
    </location>
</feature>
<evidence type="ECO:0000256" key="8">
    <source>
        <dbReference type="ARBA" id="ARBA00023170"/>
    </source>
</evidence>
<dbReference type="InterPro" id="IPR037066">
    <property type="entry name" value="Plug_dom_sf"/>
</dbReference>
<keyword evidence="7 10" id="KW-0472">Membrane</keyword>
<dbReference type="InterPro" id="IPR012910">
    <property type="entry name" value="Plug_dom"/>
</dbReference>
<sequence>MNFSSRAASRLPRPWLLGALFGSAAACAQQQSHLPEIQIVGPRDAAIGTADSASEGAVERESFQSRPKLRPGDIVEAVPGVVATQHSGDGKANQYFLRGFNLDHGTDFAVTVDGMPVNMPTHGHGQGYADLNFLIPELVSGVRYRKGPYFAQSGDFSLAGSASLDYFSALESPFAEVTVGSHDFRRLLAAGSRTVQDQTWLGAIELEGNNGPWNVPENLRKTNAVLRYSQGSQTRGFSVTAMAYKSRWTSTDQVPERLIDSGELPRFGSLNPTDGGKTQRISLSGRWFDKGPGGDTEFSAYAIDYRFDLFSDFTYFLNNPVNGDQFEQTDRRRIFGAQGSHAMANKITGLDGLLSFGAQWRGDRIGEVGLYDTEARQRLGTLRDDKVSQDLFSVYGQQLVNFSDRWRGYVGLRGDALHYNVQGREPVYGPLNSGKGHDSQLSPKFGLAFSPTPAHEFYLNAGVGFHSNDVRGAVIAADPRSGLPADRVPALVKGRGAEIGWRFQPDEDLTATVALWKLGLASELVYVGDAGTTEPGRASTRRGLEATLRWKFDRAWRLEVDAAVSRARFKGAAPEGEGNYIDNAVERVLAAGITYAEGPWTASLRLRYMGPRALDTLNSVRSRAATLLNFGARYAVDKRLTLGLDVFNLAGRKGNDIEYYYASCTAGEVAGGTCGGGVNDRHIHPMEPRSVRVSARYTF</sequence>
<evidence type="ECO:0000256" key="9">
    <source>
        <dbReference type="ARBA" id="ARBA00023237"/>
    </source>
</evidence>
<evidence type="ECO:0000256" key="12">
    <source>
        <dbReference type="SAM" id="SignalP"/>
    </source>
</evidence>
<evidence type="ECO:0000256" key="3">
    <source>
        <dbReference type="ARBA" id="ARBA00022448"/>
    </source>
</evidence>
<dbReference type="GO" id="GO:0009279">
    <property type="term" value="C:cell outer membrane"/>
    <property type="evidence" value="ECO:0007669"/>
    <property type="project" value="UniProtKB-SubCell"/>
</dbReference>
<keyword evidence="6 11" id="KW-0798">TonB box</keyword>
<dbReference type="Gene3D" id="2.40.170.20">
    <property type="entry name" value="TonB-dependent receptor, beta-barrel domain"/>
    <property type="match status" value="1"/>
</dbReference>
<dbReference type="PANTHER" id="PTHR30069">
    <property type="entry name" value="TONB-DEPENDENT OUTER MEMBRANE RECEPTOR"/>
    <property type="match status" value="1"/>
</dbReference>
<feature type="domain" description="TonB-dependent receptor plug" evidence="14">
    <location>
        <begin position="56"/>
        <end position="160"/>
    </location>
</feature>
<keyword evidence="12" id="KW-0732">Signal</keyword>
<accession>A0AA91DLC5</accession>
<reference evidence="15 16" key="1">
    <citation type="submission" date="2016-03" db="EMBL/GenBank/DDBJ databases">
        <title>Genome sequence of Variovorax paradoxus KB5.</title>
        <authorList>
            <person name="Jeong H."/>
            <person name="Hong C.E."/>
            <person name="Jo S.H."/>
            <person name="Park J.M."/>
        </authorList>
    </citation>
    <scope>NUCLEOTIDE SEQUENCE [LARGE SCALE GENOMIC DNA]</scope>
    <source>
        <strain evidence="15 16">KB5</strain>
    </source>
</reference>